<sequence>MGNLISMCLYNSRVKSKYTTRNSSTSVPQADQHISIRTFRELRAAQTLNHTWRKTENSLILEFSRSMEDQVEEVYRQPMIHMQKR</sequence>
<protein>
    <recommendedName>
        <fullName evidence="5">AC4 protein</fullName>
    </recommendedName>
</protein>
<dbReference type="OrthoDB" id="24090at10239"/>
<name>L0G822_9GEMI</name>
<dbReference type="KEGG" id="vg:14340239"/>
<keyword evidence="4" id="KW-1185">Reference proteome</keyword>
<organism evidence="3 4">
    <name type="scientific">Tomato yellow mottle virus</name>
    <dbReference type="NCBI Taxonomy" id="86502"/>
    <lineage>
        <taxon>Viruses</taxon>
        <taxon>Monodnaviria</taxon>
        <taxon>Shotokuvirae</taxon>
        <taxon>Cressdnaviricota</taxon>
        <taxon>Repensiviricetes</taxon>
        <taxon>Geplafuvirales</taxon>
        <taxon>Geminiviridae</taxon>
        <taxon>Begomovirus</taxon>
        <taxon>Begomovirus solanumflavusvariati</taxon>
    </lineage>
</organism>
<reference evidence="3 4" key="1">
    <citation type="submission" date="2012-11" db="EMBL/GenBank/DDBJ databases">
        <title>Tomato Yellow Mottle Virus, a new begomovirus in Costa Rica.</title>
        <authorList>
            <person name="Maliano M.R."/>
            <person name="Melgarejo T."/>
            <person name="Rojas M."/>
            <person name="Barboza N."/>
            <person name="Gilbertson R.L."/>
        </authorList>
    </citation>
    <scope>NUCLEOTIDE SEQUENCE [LARGE SCALE GENOMIC DNA]</scope>
    <source>
        <strain evidence="3">Grecia</strain>
    </source>
</reference>
<gene>
    <name evidence="3" type="primary">AC4</name>
</gene>
<proteinExistence type="inferred from homology"/>
<evidence type="ECO:0000256" key="1">
    <source>
        <dbReference type="ARBA" id="ARBA00008996"/>
    </source>
</evidence>
<evidence type="ECO:0000313" key="4">
    <source>
        <dbReference type="Proteomes" id="UP000202293"/>
    </source>
</evidence>
<accession>L0G822</accession>
<keyword evidence="2" id="KW-0945">Host-virus interaction</keyword>
<dbReference type="Proteomes" id="UP000202293">
    <property type="component" value="Genome"/>
</dbReference>
<dbReference type="GeneID" id="14340239"/>
<comment type="similarity">
    <text evidence="1">Belongs to the geminiviridae protein AC4/C4 family.</text>
</comment>
<dbReference type="RefSeq" id="YP_007250562.1">
    <property type="nucleotide sequence ID" value="NC_019946.1"/>
</dbReference>
<evidence type="ECO:0000313" key="3">
    <source>
        <dbReference type="EMBL" id="AGA80995.1"/>
    </source>
</evidence>
<evidence type="ECO:0008006" key="5">
    <source>
        <dbReference type="Google" id="ProtNLM"/>
    </source>
</evidence>
<dbReference type="EMBL" id="KC176780">
    <property type="protein sequence ID" value="AGA80995.1"/>
    <property type="molecule type" value="Genomic_DNA"/>
</dbReference>
<dbReference type="InterPro" id="IPR002488">
    <property type="entry name" value="Gemini_C4"/>
</dbReference>
<evidence type="ECO:0000256" key="2">
    <source>
        <dbReference type="ARBA" id="ARBA00022581"/>
    </source>
</evidence>
<dbReference type="Pfam" id="PF01492">
    <property type="entry name" value="Gemini_C4"/>
    <property type="match status" value="1"/>
</dbReference>